<keyword evidence="2" id="KW-1185">Reference proteome</keyword>
<protein>
    <submittedName>
        <fullName evidence="1">Phage tail protein I</fullName>
    </submittedName>
</protein>
<dbReference type="EMBL" id="RAXU01000010">
    <property type="protein sequence ID" value="RKG33392.1"/>
    <property type="molecule type" value="Genomic_DNA"/>
</dbReference>
<dbReference type="NCBIfam" id="TIGR01634">
    <property type="entry name" value="tail_P2_I"/>
    <property type="match status" value="1"/>
</dbReference>
<gene>
    <name evidence="1" type="ORF">D7V21_09465</name>
</gene>
<reference evidence="1 2" key="1">
    <citation type="submission" date="2018-09" db="EMBL/GenBank/DDBJ databases">
        <title>The draft genome of Acinetobacter spp. strains.</title>
        <authorList>
            <person name="Qin J."/>
            <person name="Feng Y."/>
            <person name="Zong Z."/>
        </authorList>
    </citation>
    <scope>NUCLEOTIDE SEQUENCE [LARGE SCALE GENOMIC DNA]</scope>
    <source>
        <strain evidence="1 2">WCHAc060096</strain>
    </source>
</reference>
<dbReference type="AlphaFoldDB" id="A0A3A8EEM7"/>
<evidence type="ECO:0000313" key="1">
    <source>
        <dbReference type="EMBL" id="RKG33392.1"/>
    </source>
</evidence>
<accession>A0A3A8EEM7</accession>
<comment type="caution">
    <text evidence="1">The sequence shown here is derived from an EMBL/GenBank/DDBJ whole genome shotgun (WGS) entry which is preliminary data.</text>
</comment>
<evidence type="ECO:0000313" key="2">
    <source>
        <dbReference type="Proteomes" id="UP000269001"/>
    </source>
</evidence>
<dbReference type="Proteomes" id="UP000269001">
    <property type="component" value="Unassembled WGS sequence"/>
</dbReference>
<dbReference type="Pfam" id="PF09684">
    <property type="entry name" value="Tail_P2_I"/>
    <property type="match status" value="1"/>
</dbReference>
<dbReference type="InterPro" id="IPR006521">
    <property type="entry name" value="Tail_protein_I"/>
</dbReference>
<name>A0A3A8EEM7_9GAMM</name>
<organism evidence="1 2">
    <name type="scientific">Acinetobacter guerrae</name>
    <dbReference type="NCBI Taxonomy" id="1843371"/>
    <lineage>
        <taxon>Bacteria</taxon>
        <taxon>Pseudomonadati</taxon>
        <taxon>Pseudomonadota</taxon>
        <taxon>Gammaproteobacteria</taxon>
        <taxon>Moraxellales</taxon>
        <taxon>Moraxellaceae</taxon>
        <taxon>Acinetobacter</taxon>
    </lineage>
</organism>
<proteinExistence type="predicted"/>
<dbReference type="RefSeq" id="WP_120370256.1">
    <property type="nucleotide sequence ID" value="NZ_RAXU01000010.1"/>
</dbReference>
<sequence>MSLLLPANATDIEIKLSDSRKTEIELEQRLNVLINIDSVPDQFLNYLAIQHSVDYWRNEWSPSLKRTVLKQSFNRHKMKGTPAAIKKALEPFGYTTTLVEWWQTNPQGKPGTFYLELDLIGKELNEEVYKEVNRLVRENKPASRHLSNLQITTNPVLTICNILVHQTAFTFSSEPKA</sequence>